<dbReference type="Gene3D" id="1.20.1310.10">
    <property type="entry name" value="Cullin Repeats"/>
    <property type="match status" value="4"/>
</dbReference>
<name>A0A9P8C9V5_9HELO</name>
<dbReference type="FunFam" id="1.20.1310.10:FF:000061">
    <property type="entry name" value="Related to cullulin 3"/>
    <property type="match status" value="1"/>
</dbReference>
<dbReference type="FunFam" id="1.20.1310.10:FF:000002">
    <property type="entry name" value="cullin-3 isoform X1"/>
    <property type="match status" value="1"/>
</dbReference>
<dbReference type="OrthoDB" id="27073at2759"/>
<dbReference type="PANTHER" id="PTHR11932">
    <property type="entry name" value="CULLIN"/>
    <property type="match status" value="1"/>
</dbReference>
<dbReference type="AlphaFoldDB" id="A0A9P8C9V5"/>
<evidence type="ECO:0000256" key="4">
    <source>
        <dbReference type="PROSITE-ProRule" id="PRU00330"/>
    </source>
</evidence>
<evidence type="ECO:0000259" key="7">
    <source>
        <dbReference type="PROSITE" id="PS50069"/>
    </source>
</evidence>
<evidence type="ECO:0000313" key="8">
    <source>
        <dbReference type="EMBL" id="KAG9237511.1"/>
    </source>
</evidence>
<dbReference type="FunFam" id="1.10.10.10:FF:000014">
    <property type="entry name" value="Cullin 1"/>
    <property type="match status" value="1"/>
</dbReference>
<dbReference type="EMBL" id="MU251385">
    <property type="protein sequence ID" value="KAG9237511.1"/>
    <property type="molecule type" value="Genomic_DNA"/>
</dbReference>
<dbReference type="InterPro" id="IPR016158">
    <property type="entry name" value="Cullin_homology"/>
</dbReference>
<keyword evidence="3" id="KW-0832">Ubl conjugation</keyword>
<evidence type="ECO:0000256" key="5">
    <source>
        <dbReference type="RuleBase" id="RU003829"/>
    </source>
</evidence>
<dbReference type="Pfam" id="PF00888">
    <property type="entry name" value="Cullin"/>
    <property type="match status" value="1"/>
</dbReference>
<dbReference type="PROSITE" id="PS50069">
    <property type="entry name" value="CULLIN_2"/>
    <property type="match status" value="1"/>
</dbReference>
<evidence type="ECO:0000313" key="9">
    <source>
        <dbReference type="Proteomes" id="UP000824998"/>
    </source>
</evidence>
<organism evidence="8 9">
    <name type="scientific">Amylocarpus encephaloides</name>
    <dbReference type="NCBI Taxonomy" id="45428"/>
    <lineage>
        <taxon>Eukaryota</taxon>
        <taxon>Fungi</taxon>
        <taxon>Dikarya</taxon>
        <taxon>Ascomycota</taxon>
        <taxon>Pezizomycotina</taxon>
        <taxon>Leotiomycetes</taxon>
        <taxon>Helotiales</taxon>
        <taxon>Helotiales incertae sedis</taxon>
        <taxon>Amylocarpus</taxon>
    </lineage>
</organism>
<dbReference type="SMART" id="SM00884">
    <property type="entry name" value="Cullin_Nedd8"/>
    <property type="match status" value="1"/>
</dbReference>
<dbReference type="Proteomes" id="UP000824998">
    <property type="component" value="Unassembled WGS sequence"/>
</dbReference>
<dbReference type="InterPro" id="IPR059120">
    <property type="entry name" value="Cullin-like_AB"/>
</dbReference>
<evidence type="ECO:0000256" key="2">
    <source>
        <dbReference type="ARBA" id="ARBA00022499"/>
    </source>
</evidence>
<protein>
    <submittedName>
        <fullName evidence="8">Cullin</fullName>
    </submittedName>
</protein>
<evidence type="ECO:0000256" key="3">
    <source>
        <dbReference type="ARBA" id="ARBA00022843"/>
    </source>
</evidence>
<sequence>MATTASFDSAISRSLSLRPSQPQNPVIGHGDGTNFEALWDTLRSALREIHEKNASKLSFEQLYRASYKIVLRKQGDQLYDRVKEFEEQWFAAHVMPSIRKLITNNLVNITLGGVAGTAATANERRLMGEEFLKGLKASWEDHITIMNMTTDVLMYMDRVYCADNRRASIFTTAMGLFRDHILRFPLAGNGANLMTFDILNSVILDQIGMEREGDVINKHLLRSCIYVLEGLFETDAEVENDKLYLTVFEVEFLRSSRAFYKNECANLLQDANASVWLRQTKRRLDEEQVRCQTTVSILTSAKIAKVVEEELISRNLLEFLAMEGSGIKSMIENDRFEDLEALYQLISRVDPSKGLLKEALQSRAIAMGHEINKTIQNTDWSAVAAPAAPEDGSNPVANKATSKGSRKTVGNHQTIAAIAWVDDVLRLKDKFDKMWVKCFDSDLILQTAITKAFSDFINVFDRCSEYVSLFIDDNLKKGIKGKTEPEIDIVLNKATTLIRYITEKDLFERYYKKHLARRLLHGKSESADVEKQMITRMKMELGSAFTQKLEGMFKDMTMSEDLTCGYRNHIRSLGDVDHKQVELSINVLTSNHWPMESMGGNMTKEGEARQNCTWPPEINTLQESFKKFYLEERNGRMLTWLGFLGNADVKVTFPKIPGKEGLLCRERRYELHIPTYGMMVLLLFNDLQEGATLSFEEIQERINIPTQELVRSLQPLSIIPKCKVLTKIPANKEVKPGDIFGFNSSFISKAIRIKVPVVAGLVNKVEDAEERKVTEERNQQNRSHLIDSVIVRIMKARKTTTHSSLFTEVITQLSQRFKPDISMMKKRIESLIEREYMIRVEEATQPTYSYLA</sequence>
<dbReference type="Gene3D" id="1.10.10.10">
    <property type="entry name" value="Winged helix-like DNA-binding domain superfamily/Winged helix DNA-binding domain"/>
    <property type="match status" value="1"/>
</dbReference>
<dbReference type="SMART" id="SM00182">
    <property type="entry name" value="CULLIN"/>
    <property type="match status" value="1"/>
</dbReference>
<dbReference type="InterPro" id="IPR045093">
    <property type="entry name" value="Cullin"/>
</dbReference>
<dbReference type="InterPro" id="IPR001373">
    <property type="entry name" value="Cullin_N"/>
</dbReference>
<dbReference type="GO" id="GO:0006511">
    <property type="term" value="P:ubiquitin-dependent protein catabolic process"/>
    <property type="evidence" value="ECO:0007669"/>
    <property type="project" value="InterPro"/>
</dbReference>
<comment type="similarity">
    <text evidence="1 4 5">Belongs to the cullin family.</text>
</comment>
<dbReference type="FunFam" id="1.20.1310.10:FF:000001">
    <property type="entry name" value="Cullin 3"/>
    <property type="match status" value="1"/>
</dbReference>
<keyword evidence="9" id="KW-1185">Reference proteome</keyword>
<feature type="domain" description="Cullin family profile" evidence="7">
    <location>
        <begin position="462"/>
        <end position="717"/>
    </location>
</feature>
<comment type="caution">
    <text evidence="8">The sequence shown here is derived from an EMBL/GenBank/DDBJ whole genome shotgun (WGS) entry which is preliminary data.</text>
</comment>
<reference evidence="8" key="1">
    <citation type="journal article" date="2021" name="IMA Fungus">
        <title>Genomic characterization of three marine fungi, including Emericellopsis atlantica sp. nov. with signatures of a generalist lifestyle and marine biomass degradation.</title>
        <authorList>
            <person name="Hagestad O.C."/>
            <person name="Hou L."/>
            <person name="Andersen J.H."/>
            <person name="Hansen E.H."/>
            <person name="Altermark B."/>
            <person name="Li C."/>
            <person name="Kuhnert E."/>
            <person name="Cox R.J."/>
            <person name="Crous P.W."/>
            <person name="Spatafora J.W."/>
            <person name="Lail K."/>
            <person name="Amirebrahimi M."/>
            <person name="Lipzen A."/>
            <person name="Pangilinan J."/>
            <person name="Andreopoulos W."/>
            <person name="Hayes R.D."/>
            <person name="Ng V."/>
            <person name="Grigoriev I.V."/>
            <person name="Jackson S.A."/>
            <person name="Sutton T.D.S."/>
            <person name="Dobson A.D.W."/>
            <person name="Rama T."/>
        </authorList>
    </citation>
    <scope>NUCLEOTIDE SEQUENCE</scope>
    <source>
        <strain evidence="8">TRa018bII</strain>
    </source>
</reference>
<dbReference type="Pfam" id="PF26557">
    <property type="entry name" value="Cullin_AB"/>
    <property type="match status" value="1"/>
</dbReference>
<dbReference type="InterPro" id="IPR036317">
    <property type="entry name" value="Cullin_homology_sf"/>
</dbReference>
<dbReference type="InterPro" id="IPR036390">
    <property type="entry name" value="WH_DNA-bd_sf"/>
</dbReference>
<accession>A0A9P8C9V5</accession>
<dbReference type="Gene3D" id="3.30.230.130">
    <property type="entry name" value="Cullin, Chain C, Domain 2"/>
    <property type="match status" value="1"/>
</dbReference>
<dbReference type="SUPFAM" id="SSF74788">
    <property type="entry name" value="Cullin repeat-like"/>
    <property type="match status" value="1"/>
</dbReference>
<dbReference type="InterPro" id="IPR019559">
    <property type="entry name" value="Cullin_neddylation_domain"/>
</dbReference>
<gene>
    <name evidence="8" type="ORF">BJ875DRAFT_148928</name>
</gene>
<dbReference type="SUPFAM" id="SSF75632">
    <property type="entry name" value="Cullin homology domain"/>
    <property type="match status" value="1"/>
</dbReference>
<feature type="compositionally biased region" description="Polar residues" evidence="6">
    <location>
        <begin position="395"/>
        <end position="405"/>
    </location>
</feature>
<evidence type="ECO:0000256" key="6">
    <source>
        <dbReference type="SAM" id="MobiDB-lite"/>
    </source>
</evidence>
<keyword evidence="2" id="KW-1017">Isopeptide bond</keyword>
<evidence type="ECO:0000256" key="1">
    <source>
        <dbReference type="ARBA" id="ARBA00006019"/>
    </source>
</evidence>
<feature type="region of interest" description="Disordered" evidence="6">
    <location>
        <begin position="386"/>
        <end position="405"/>
    </location>
</feature>
<dbReference type="GO" id="GO:0031625">
    <property type="term" value="F:ubiquitin protein ligase binding"/>
    <property type="evidence" value="ECO:0007669"/>
    <property type="project" value="InterPro"/>
</dbReference>
<proteinExistence type="inferred from homology"/>
<dbReference type="InterPro" id="IPR016159">
    <property type="entry name" value="Cullin_repeat-like_dom_sf"/>
</dbReference>
<dbReference type="FunFam" id="1.20.1310.10:FF:000036">
    <property type="entry name" value="SCF ubiquitin ligase subunit CulC, putative"/>
    <property type="match status" value="1"/>
</dbReference>
<dbReference type="InterPro" id="IPR036388">
    <property type="entry name" value="WH-like_DNA-bd_sf"/>
</dbReference>
<dbReference type="Pfam" id="PF10557">
    <property type="entry name" value="Cullin_Nedd8"/>
    <property type="match status" value="1"/>
</dbReference>
<dbReference type="SUPFAM" id="SSF46785">
    <property type="entry name" value="Winged helix' DNA-binding domain"/>
    <property type="match status" value="1"/>
</dbReference>